<dbReference type="EnsemblMetazoa" id="PPA43677.1">
    <property type="protein sequence ID" value="PPA43677.1"/>
    <property type="gene ID" value="WBGene00282046"/>
</dbReference>
<dbReference type="Proteomes" id="UP000005239">
    <property type="component" value="Unassembled WGS sequence"/>
</dbReference>
<accession>A0A2A6C8E2</accession>
<accession>A0A8R1UY98</accession>
<gene>
    <name evidence="1" type="primary">WBGene00282046</name>
</gene>
<keyword evidence="2" id="KW-1185">Reference proteome</keyword>
<proteinExistence type="predicted"/>
<sequence length="63" mass="7119">MTSSAMGQSTSAEIKDHLLTRLDVSLRVGAVLPEEEEPVNGTDRSYMFSYLQCKITQIRQTRE</sequence>
<dbReference type="AlphaFoldDB" id="A0A2A6C8E2"/>
<evidence type="ECO:0000313" key="1">
    <source>
        <dbReference type="EnsemblMetazoa" id="PPA43677.1"/>
    </source>
</evidence>
<reference evidence="1" key="2">
    <citation type="submission" date="2022-06" db="UniProtKB">
        <authorList>
            <consortium name="EnsemblMetazoa"/>
        </authorList>
    </citation>
    <scope>IDENTIFICATION</scope>
    <source>
        <strain evidence="1">PS312</strain>
    </source>
</reference>
<organism evidence="1 2">
    <name type="scientific">Pristionchus pacificus</name>
    <name type="common">Parasitic nematode worm</name>
    <dbReference type="NCBI Taxonomy" id="54126"/>
    <lineage>
        <taxon>Eukaryota</taxon>
        <taxon>Metazoa</taxon>
        <taxon>Ecdysozoa</taxon>
        <taxon>Nematoda</taxon>
        <taxon>Chromadorea</taxon>
        <taxon>Rhabditida</taxon>
        <taxon>Rhabditina</taxon>
        <taxon>Diplogasteromorpha</taxon>
        <taxon>Diplogasteroidea</taxon>
        <taxon>Neodiplogasteridae</taxon>
        <taxon>Pristionchus</taxon>
    </lineage>
</organism>
<protein>
    <submittedName>
        <fullName evidence="1">Uncharacterized protein</fullName>
    </submittedName>
</protein>
<reference evidence="2" key="1">
    <citation type="journal article" date="2008" name="Nat. Genet.">
        <title>The Pristionchus pacificus genome provides a unique perspective on nematode lifestyle and parasitism.</title>
        <authorList>
            <person name="Dieterich C."/>
            <person name="Clifton S.W."/>
            <person name="Schuster L.N."/>
            <person name="Chinwalla A."/>
            <person name="Delehaunty K."/>
            <person name="Dinkelacker I."/>
            <person name="Fulton L."/>
            <person name="Fulton R."/>
            <person name="Godfrey J."/>
            <person name="Minx P."/>
            <person name="Mitreva M."/>
            <person name="Roeseler W."/>
            <person name="Tian H."/>
            <person name="Witte H."/>
            <person name="Yang S.P."/>
            <person name="Wilson R.K."/>
            <person name="Sommer R.J."/>
        </authorList>
    </citation>
    <scope>NUCLEOTIDE SEQUENCE [LARGE SCALE GENOMIC DNA]</scope>
    <source>
        <strain evidence="2">PS312</strain>
    </source>
</reference>
<name>A0A2A6C8E2_PRIPA</name>
<evidence type="ECO:0000313" key="2">
    <source>
        <dbReference type="Proteomes" id="UP000005239"/>
    </source>
</evidence>